<dbReference type="AlphaFoldDB" id="C0EAM6"/>
<feature type="binding site" evidence="2">
    <location>
        <begin position="8"/>
        <end position="15"/>
    </location>
    <ligand>
        <name>substrate</name>
    </ligand>
</feature>
<dbReference type="EMBL" id="ACEC01000033">
    <property type="protein sequence ID" value="EEG31491.1"/>
    <property type="molecule type" value="Genomic_DNA"/>
</dbReference>
<keyword evidence="4" id="KW-1185">Reference proteome</keyword>
<feature type="active site" description="Proton donor/acceptor" evidence="1">
    <location>
        <position position="78"/>
    </location>
</feature>
<dbReference type="Gene3D" id="3.40.50.1240">
    <property type="entry name" value="Phosphoglycerate mutase-like"/>
    <property type="match status" value="1"/>
</dbReference>
<dbReference type="InterPro" id="IPR013078">
    <property type="entry name" value="His_Pase_superF_clade-1"/>
</dbReference>
<comment type="caution">
    <text evidence="3">The sequence shown here is derived from an EMBL/GenBank/DDBJ whole genome shotgun (WGS) entry which is preliminary data.</text>
</comment>
<dbReference type="SUPFAM" id="SSF53254">
    <property type="entry name" value="Phosphoglycerate mutase-like"/>
    <property type="match status" value="1"/>
</dbReference>
<sequence length="191" mass="21422">MSTLVLIRHGKTAGNLQKRYIGRTDEPLCPEGKKEMIQKRTLYPAVQLVYSSPLLRCRQTAEILYPQVPLRIAEDLRETDFGAFEGKNYQELKHHPAYQAFLDSGGQTAFPGGEEPAAFKARCRREFSRIVREGMEAQKVAVVCHGGTVMAILEAFCLPKRDFYSYQVANGCGFVLRSIGDGLFEIETEIG</sequence>
<dbReference type="Proteomes" id="UP000003340">
    <property type="component" value="Unassembled WGS sequence"/>
</dbReference>
<dbReference type="PANTHER" id="PTHR48100:SF1">
    <property type="entry name" value="HISTIDINE PHOSPHATASE FAMILY PROTEIN-RELATED"/>
    <property type="match status" value="1"/>
</dbReference>
<feature type="binding site" evidence="2">
    <location>
        <position position="56"/>
    </location>
    <ligand>
        <name>substrate</name>
    </ligand>
</feature>
<name>C0EAM6_9FIRM</name>
<dbReference type="CDD" id="cd07067">
    <property type="entry name" value="HP_PGM_like"/>
    <property type="match status" value="1"/>
</dbReference>
<dbReference type="GO" id="GO:0016791">
    <property type="term" value="F:phosphatase activity"/>
    <property type="evidence" value="ECO:0007669"/>
    <property type="project" value="TreeGrafter"/>
</dbReference>
<dbReference type="Pfam" id="PF00300">
    <property type="entry name" value="His_Phos_1"/>
    <property type="match status" value="1"/>
</dbReference>
<dbReference type="PANTHER" id="PTHR48100">
    <property type="entry name" value="BROAD-SPECIFICITY PHOSPHATASE YOR283W-RELATED"/>
    <property type="match status" value="1"/>
</dbReference>
<dbReference type="STRING" id="537013.CLOSTMETH_00883"/>
<accession>C0EAM6</accession>
<feature type="active site" description="Tele-phosphohistidine intermediate" evidence="1">
    <location>
        <position position="9"/>
    </location>
</feature>
<reference evidence="3 4" key="2">
    <citation type="submission" date="2009-02" db="EMBL/GenBank/DDBJ databases">
        <title>Draft genome sequence of Clostridium methylpentosum (DSM 5476).</title>
        <authorList>
            <person name="Sudarsanam P."/>
            <person name="Ley R."/>
            <person name="Guruge J."/>
            <person name="Turnbaugh P.J."/>
            <person name="Mahowald M."/>
            <person name="Liep D."/>
            <person name="Gordon J."/>
        </authorList>
    </citation>
    <scope>NUCLEOTIDE SEQUENCE [LARGE SCALE GENOMIC DNA]</scope>
    <source>
        <strain evidence="3 4">DSM 5476</strain>
    </source>
</reference>
<protein>
    <submittedName>
        <fullName evidence="3">Phosphoglycerate mutase family protein</fullName>
    </submittedName>
</protein>
<reference evidence="3 4" key="1">
    <citation type="submission" date="2009-01" db="EMBL/GenBank/DDBJ databases">
        <authorList>
            <person name="Fulton L."/>
            <person name="Clifton S."/>
            <person name="Fulton B."/>
            <person name="Xu J."/>
            <person name="Minx P."/>
            <person name="Pepin K.H."/>
            <person name="Johnson M."/>
            <person name="Bhonagiri V."/>
            <person name="Nash W.E."/>
            <person name="Mardis E.R."/>
            <person name="Wilson R.K."/>
        </authorList>
    </citation>
    <scope>NUCLEOTIDE SEQUENCE [LARGE SCALE GENOMIC DNA]</scope>
    <source>
        <strain evidence="3 4">DSM 5476</strain>
    </source>
</reference>
<gene>
    <name evidence="3" type="ORF">CLOSTMETH_00883</name>
</gene>
<dbReference type="GO" id="GO:0005737">
    <property type="term" value="C:cytoplasm"/>
    <property type="evidence" value="ECO:0007669"/>
    <property type="project" value="TreeGrafter"/>
</dbReference>
<dbReference type="SMART" id="SM00855">
    <property type="entry name" value="PGAM"/>
    <property type="match status" value="1"/>
</dbReference>
<evidence type="ECO:0000313" key="3">
    <source>
        <dbReference type="EMBL" id="EEG31491.1"/>
    </source>
</evidence>
<organism evidence="3 4">
    <name type="scientific">[Clostridium] methylpentosum DSM 5476</name>
    <dbReference type="NCBI Taxonomy" id="537013"/>
    <lineage>
        <taxon>Bacteria</taxon>
        <taxon>Bacillati</taxon>
        <taxon>Bacillota</taxon>
        <taxon>Clostridia</taxon>
        <taxon>Eubacteriales</taxon>
        <taxon>Oscillospiraceae</taxon>
        <taxon>Oscillospiraceae incertae sedis</taxon>
    </lineage>
</organism>
<evidence type="ECO:0000256" key="2">
    <source>
        <dbReference type="PIRSR" id="PIRSR613078-2"/>
    </source>
</evidence>
<dbReference type="HOGENOM" id="CLU_033323_8_1_9"/>
<proteinExistence type="predicted"/>
<dbReference type="InterPro" id="IPR029033">
    <property type="entry name" value="His_PPase_superfam"/>
</dbReference>
<dbReference type="eggNOG" id="COG0406">
    <property type="taxonomic scope" value="Bacteria"/>
</dbReference>
<evidence type="ECO:0000256" key="1">
    <source>
        <dbReference type="PIRSR" id="PIRSR613078-1"/>
    </source>
</evidence>
<evidence type="ECO:0000313" key="4">
    <source>
        <dbReference type="Proteomes" id="UP000003340"/>
    </source>
</evidence>
<dbReference type="InterPro" id="IPR050275">
    <property type="entry name" value="PGM_Phosphatase"/>
</dbReference>